<organism evidence="2 3">
    <name type="scientific">Arctia plantaginis</name>
    <name type="common">Wood tiger moth</name>
    <name type="synonym">Phalaena plantaginis</name>
    <dbReference type="NCBI Taxonomy" id="874455"/>
    <lineage>
        <taxon>Eukaryota</taxon>
        <taxon>Metazoa</taxon>
        <taxon>Ecdysozoa</taxon>
        <taxon>Arthropoda</taxon>
        <taxon>Hexapoda</taxon>
        <taxon>Insecta</taxon>
        <taxon>Pterygota</taxon>
        <taxon>Neoptera</taxon>
        <taxon>Endopterygota</taxon>
        <taxon>Lepidoptera</taxon>
        <taxon>Glossata</taxon>
        <taxon>Ditrysia</taxon>
        <taxon>Noctuoidea</taxon>
        <taxon>Erebidae</taxon>
        <taxon>Arctiinae</taxon>
        <taxon>Arctia</taxon>
    </lineage>
</organism>
<sequence>MAATRTRLCLTHAGHSAHSCGARCPRSGHRSGDIQALAPSGSDEASFARDHLPQPVREGPAYRLTAAIMACPALGCPSHSSRGPGGAGISDPRFLEIQYTNPTSALPCATDTKSQGLSPPGPTVEFQPGDSPPQRRSCGTPL</sequence>
<evidence type="ECO:0000256" key="1">
    <source>
        <dbReference type="SAM" id="MobiDB-lite"/>
    </source>
</evidence>
<comment type="caution">
    <text evidence="2">The sequence shown here is derived from an EMBL/GenBank/DDBJ whole genome shotgun (WGS) entry which is preliminary data.</text>
</comment>
<feature type="region of interest" description="Disordered" evidence="1">
    <location>
        <begin position="28"/>
        <end position="55"/>
    </location>
</feature>
<reference evidence="2 3" key="1">
    <citation type="submission" date="2020-04" db="EMBL/GenBank/DDBJ databases">
        <authorList>
            <person name="Wallbank WR R."/>
            <person name="Pardo Diaz C."/>
            <person name="Kozak K."/>
            <person name="Martin S."/>
            <person name="Jiggins C."/>
            <person name="Moest M."/>
            <person name="Warren A I."/>
            <person name="Byers J.R.P. K."/>
            <person name="Montejo-Kovacevich G."/>
            <person name="Yen C E."/>
        </authorList>
    </citation>
    <scope>NUCLEOTIDE SEQUENCE [LARGE SCALE GENOMIC DNA]</scope>
</reference>
<evidence type="ECO:0000313" key="3">
    <source>
        <dbReference type="Proteomes" id="UP000494106"/>
    </source>
</evidence>
<gene>
    <name evidence="2" type="ORF">APLA_LOCUS11314</name>
</gene>
<protein>
    <submittedName>
        <fullName evidence="2">Uncharacterized protein</fullName>
    </submittedName>
</protein>
<feature type="region of interest" description="Disordered" evidence="1">
    <location>
        <begin position="105"/>
        <end position="142"/>
    </location>
</feature>
<dbReference type="Proteomes" id="UP000494106">
    <property type="component" value="Unassembled WGS sequence"/>
</dbReference>
<proteinExistence type="predicted"/>
<dbReference type="AlphaFoldDB" id="A0A8S1AQQ3"/>
<evidence type="ECO:0000313" key="2">
    <source>
        <dbReference type="EMBL" id="CAB3247373.1"/>
    </source>
</evidence>
<dbReference type="EMBL" id="CADEBC010000530">
    <property type="protein sequence ID" value="CAB3247373.1"/>
    <property type="molecule type" value="Genomic_DNA"/>
</dbReference>
<keyword evidence="3" id="KW-1185">Reference proteome</keyword>
<name>A0A8S1AQQ3_ARCPL</name>
<accession>A0A8S1AQQ3</accession>